<gene>
    <name evidence="2" type="ORF">Vafri_21867</name>
</gene>
<accession>A0A8J4BWI1</accession>
<reference evidence="2" key="1">
    <citation type="journal article" date="2021" name="Proc. Natl. Acad. Sci. U.S.A.">
        <title>Three genomes in the algal genus Volvox reveal the fate of a haploid sex-determining region after a transition to homothallism.</title>
        <authorList>
            <person name="Yamamoto K."/>
            <person name="Hamaji T."/>
            <person name="Kawai-Toyooka H."/>
            <person name="Matsuzaki R."/>
            <person name="Takahashi F."/>
            <person name="Nishimura Y."/>
            <person name="Kawachi M."/>
            <person name="Noguchi H."/>
            <person name="Minakuchi Y."/>
            <person name="Umen J.G."/>
            <person name="Toyoda A."/>
            <person name="Nozaki H."/>
        </authorList>
    </citation>
    <scope>NUCLEOTIDE SEQUENCE</scope>
    <source>
        <strain evidence="2">NIES-3780</strain>
    </source>
</reference>
<sequence length="129" mass="14532">FAPQNPRIQRHLHSSTCPSTRHPSSIKYSLRPYSERPPEGKELQRRVTGLVPNLVSELKDMTMDPSEWKFPVTSKVYVCVHVGFGSTAEQIPRHIHLYGPSYIFLNSLQPTASPSSLCIHSSSLFAFPL</sequence>
<name>A0A8J4BWI1_9CHLO</name>
<feature type="non-terminal residue" evidence="2">
    <location>
        <position position="1"/>
    </location>
</feature>
<proteinExistence type="predicted"/>
<organism evidence="2 3">
    <name type="scientific">Volvox africanus</name>
    <dbReference type="NCBI Taxonomy" id="51714"/>
    <lineage>
        <taxon>Eukaryota</taxon>
        <taxon>Viridiplantae</taxon>
        <taxon>Chlorophyta</taxon>
        <taxon>core chlorophytes</taxon>
        <taxon>Chlorophyceae</taxon>
        <taxon>CS clade</taxon>
        <taxon>Chlamydomonadales</taxon>
        <taxon>Volvocaceae</taxon>
        <taxon>Volvox</taxon>
    </lineage>
</organism>
<evidence type="ECO:0000256" key="1">
    <source>
        <dbReference type="SAM" id="MobiDB-lite"/>
    </source>
</evidence>
<comment type="caution">
    <text evidence="2">The sequence shown here is derived from an EMBL/GenBank/DDBJ whole genome shotgun (WGS) entry which is preliminary data.</text>
</comment>
<dbReference type="EMBL" id="BNCO01000122">
    <property type="protein sequence ID" value="GIL68620.1"/>
    <property type="molecule type" value="Genomic_DNA"/>
</dbReference>
<feature type="compositionally biased region" description="Polar residues" evidence="1">
    <location>
        <begin position="14"/>
        <end position="27"/>
    </location>
</feature>
<feature type="region of interest" description="Disordered" evidence="1">
    <location>
        <begin position="1"/>
        <end position="44"/>
    </location>
</feature>
<feature type="compositionally biased region" description="Basic and acidic residues" evidence="1">
    <location>
        <begin position="33"/>
        <end position="44"/>
    </location>
</feature>
<dbReference type="AlphaFoldDB" id="A0A8J4BWI1"/>
<dbReference type="Proteomes" id="UP000747399">
    <property type="component" value="Unassembled WGS sequence"/>
</dbReference>
<evidence type="ECO:0000313" key="2">
    <source>
        <dbReference type="EMBL" id="GIL68620.1"/>
    </source>
</evidence>
<evidence type="ECO:0000313" key="3">
    <source>
        <dbReference type="Proteomes" id="UP000747399"/>
    </source>
</evidence>
<keyword evidence="3" id="KW-1185">Reference proteome</keyword>
<protein>
    <submittedName>
        <fullName evidence="2">Uncharacterized protein</fullName>
    </submittedName>
</protein>